<keyword evidence="8" id="KW-0902">Two-component regulatory system</keyword>
<keyword evidence="13" id="KW-1185">Reference proteome</keyword>
<dbReference type="CDD" id="cd00130">
    <property type="entry name" value="PAS"/>
    <property type="match status" value="1"/>
</dbReference>
<dbReference type="AlphaFoldDB" id="Q315U0"/>
<gene>
    <name evidence="12" type="ordered locus">Dde_0505</name>
</gene>
<protein>
    <recommendedName>
        <fullName evidence="2">histidine kinase</fullName>
        <ecNumber evidence="2">2.7.13.3</ecNumber>
    </recommendedName>
</protein>
<dbReference type="InterPro" id="IPR005467">
    <property type="entry name" value="His_kinase_dom"/>
</dbReference>
<dbReference type="SMART" id="SM00387">
    <property type="entry name" value="HATPase_c"/>
    <property type="match status" value="1"/>
</dbReference>
<dbReference type="InterPro" id="IPR035965">
    <property type="entry name" value="PAS-like_dom_sf"/>
</dbReference>
<dbReference type="InterPro" id="IPR000700">
    <property type="entry name" value="PAS-assoc_C"/>
</dbReference>
<dbReference type="SMART" id="SM00388">
    <property type="entry name" value="HisKA"/>
    <property type="match status" value="1"/>
</dbReference>
<feature type="domain" description="PAC" evidence="11">
    <location>
        <begin position="215"/>
        <end position="269"/>
    </location>
</feature>
<evidence type="ECO:0000313" key="12">
    <source>
        <dbReference type="EMBL" id="ABB37306.1"/>
    </source>
</evidence>
<keyword evidence="7" id="KW-0067">ATP-binding</keyword>
<dbReference type="Pfam" id="PF00512">
    <property type="entry name" value="HisKA"/>
    <property type="match status" value="1"/>
</dbReference>
<dbReference type="STRING" id="207559.Dde_0505"/>
<dbReference type="EMBL" id="CP000112">
    <property type="protein sequence ID" value="ABB37306.1"/>
    <property type="molecule type" value="Genomic_DNA"/>
</dbReference>
<dbReference type="KEGG" id="dde:Dde_0505"/>
<dbReference type="InterPro" id="IPR004358">
    <property type="entry name" value="Sig_transdc_His_kin-like_C"/>
</dbReference>
<evidence type="ECO:0000256" key="6">
    <source>
        <dbReference type="ARBA" id="ARBA00022777"/>
    </source>
</evidence>
<dbReference type="EC" id="2.7.13.3" evidence="2"/>
<evidence type="ECO:0000256" key="4">
    <source>
        <dbReference type="ARBA" id="ARBA00022679"/>
    </source>
</evidence>
<dbReference type="InterPro" id="IPR036890">
    <property type="entry name" value="HATPase_C_sf"/>
</dbReference>
<reference evidence="12 13" key="1">
    <citation type="journal article" date="2011" name="J. Bacteriol.">
        <title>Complete genome sequence and updated annotation of Desulfovibrio alaskensis G20.</title>
        <authorList>
            <person name="Hauser L.J."/>
            <person name="Land M.L."/>
            <person name="Brown S.D."/>
            <person name="Larimer F."/>
            <person name="Keller K.L."/>
            <person name="Rapp-Giles B.J."/>
            <person name="Price M.N."/>
            <person name="Lin M."/>
            <person name="Bruce D.C."/>
            <person name="Detter J.C."/>
            <person name="Tapia R."/>
            <person name="Han C.S."/>
            <person name="Goodwin L.A."/>
            <person name="Cheng J.F."/>
            <person name="Pitluck S."/>
            <person name="Copeland A."/>
            <person name="Lucas S."/>
            <person name="Nolan M."/>
            <person name="Lapidus A.L."/>
            <person name="Palumbo A.V."/>
            <person name="Wall J.D."/>
        </authorList>
    </citation>
    <scope>NUCLEOTIDE SEQUENCE [LARGE SCALE GENOMIC DNA]</scope>
    <source>
        <strain evidence="13">ATCC BAA 1058 / DSM 17464 / G20</strain>
    </source>
</reference>
<dbReference type="SUPFAM" id="SSF55874">
    <property type="entry name" value="ATPase domain of HSP90 chaperone/DNA topoisomerase II/histidine kinase"/>
    <property type="match status" value="1"/>
</dbReference>
<dbReference type="NCBIfam" id="TIGR00229">
    <property type="entry name" value="sensory_box"/>
    <property type="match status" value="1"/>
</dbReference>
<keyword evidence="3" id="KW-0597">Phosphoprotein</keyword>
<name>Q315U0_OLEA2</name>
<evidence type="ECO:0000313" key="13">
    <source>
        <dbReference type="Proteomes" id="UP000002710"/>
    </source>
</evidence>
<dbReference type="HOGENOM" id="CLU_000445_114_39_7"/>
<dbReference type="Gene3D" id="3.30.450.20">
    <property type="entry name" value="PAS domain"/>
    <property type="match status" value="1"/>
</dbReference>
<dbReference type="Gene3D" id="3.30.565.10">
    <property type="entry name" value="Histidine kinase-like ATPase, C-terminal domain"/>
    <property type="match status" value="1"/>
</dbReference>
<evidence type="ECO:0000256" key="2">
    <source>
        <dbReference type="ARBA" id="ARBA00012438"/>
    </source>
</evidence>
<proteinExistence type="predicted"/>
<comment type="catalytic activity">
    <reaction evidence="1">
        <text>ATP + protein L-histidine = ADP + protein N-phospho-L-histidine.</text>
        <dbReference type="EC" id="2.7.13.3"/>
    </reaction>
</comment>
<feature type="domain" description="PAS" evidence="10">
    <location>
        <begin position="142"/>
        <end position="187"/>
    </location>
</feature>
<dbReference type="eggNOG" id="COG4191">
    <property type="taxonomic scope" value="Bacteria"/>
</dbReference>
<organism evidence="12 13">
    <name type="scientific">Oleidesulfovibrio alaskensis (strain ATCC BAA-1058 / DSM 17464 / G20)</name>
    <name type="common">Desulfovibrio alaskensis</name>
    <dbReference type="NCBI Taxonomy" id="207559"/>
    <lineage>
        <taxon>Bacteria</taxon>
        <taxon>Pseudomonadati</taxon>
        <taxon>Thermodesulfobacteriota</taxon>
        <taxon>Desulfovibrionia</taxon>
        <taxon>Desulfovibrionales</taxon>
        <taxon>Desulfovibrionaceae</taxon>
        <taxon>Oleidesulfovibrio</taxon>
    </lineage>
</organism>
<keyword evidence="5" id="KW-0547">Nucleotide-binding</keyword>
<keyword evidence="6 12" id="KW-0418">Kinase</keyword>
<dbReference type="InterPro" id="IPR013656">
    <property type="entry name" value="PAS_4"/>
</dbReference>
<dbReference type="SUPFAM" id="SSF47384">
    <property type="entry name" value="Homodimeric domain of signal transducing histidine kinase"/>
    <property type="match status" value="1"/>
</dbReference>
<accession>Q315U0</accession>
<dbReference type="Proteomes" id="UP000002710">
    <property type="component" value="Chromosome"/>
</dbReference>
<dbReference type="GO" id="GO:0000155">
    <property type="term" value="F:phosphorelay sensor kinase activity"/>
    <property type="evidence" value="ECO:0007669"/>
    <property type="project" value="InterPro"/>
</dbReference>
<dbReference type="Gene3D" id="1.10.287.130">
    <property type="match status" value="1"/>
</dbReference>
<keyword evidence="4" id="KW-0808">Transferase</keyword>
<dbReference type="PRINTS" id="PR00344">
    <property type="entry name" value="BCTRLSENSOR"/>
</dbReference>
<dbReference type="InterPro" id="IPR003661">
    <property type="entry name" value="HisK_dim/P_dom"/>
</dbReference>
<evidence type="ECO:0000256" key="1">
    <source>
        <dbReference type="ARBA" id="ARBA00000085"/>
    </source>
</evidence>
<dbReference type="SUPFAM" id="SSF55785">
    <property type="entry name" value="PYP-like sensor domain (PAS domain)"/>
    <property type="match status" value="1"/>
</dbReference>
<dbReference type="PROSITE" id="PS50109">
    <property type="entry name" value="HIS_KIN"/>
    <property type="match status" value="1"/>
</dbReference>
<dbReference type="RefSeq" id="WP_011366627.1">
    <property type="nucleotide sequence ID" value="NC_007519.1"/>
</dbReference>
<evidence type="ECO:0000256" key="5">
    <source>
        <dbReference type="ARBA" id="ARBA00022741"/>
    </source>
</evidence>
<feature type="domain" description="Histidine kinase" evidence="9">
    <location>
        <begin position="282"/>
        <end position="489"/>
    </location>
</feature>
<dbReference type="PANTHER" id="PTHR43065:SF10">
    <property type="entry name" value="PEROXIDE STRESS-ACTIVATED HISTIDINE KINASE MAK3"/>
    <property type="match status" value="1"/>
</dbReference>
<evidence type="ECO:0000256" key="8">
    <source>
        <dbReference type="ARBA" id="ARBA00023012"/>
    </source>
</evidence>
<dbReference type="Pfam" id="PF02518">
    <property type="entry name" value="HATPase_c"/>
    <property type="match status" value="1"/>
</dbReference>
<dbReference type="InterPro" id="IPR000014">
    <property type="entry name" value="PAS"/>
</dbReference>
<dbReference type="Pfam" id="PF08448">
    <property type="entry name" value="PAS_4"/>
    <property type="match status" value="1"/>
</dbReference>
<dbReference type="PROSITE" id="PS50113">
    <property type="entry name" value="PAC"/>
    <property type="match status" value="1"/>
</dbReference>
<evidence type="ECO:0000259" key="10">
    <source>
        <dbReference type="PROSITE" id="PS50112"/>
    </source>
</evidence>
<dbReference type="PROSITE" id="PS50112">
    <property type="entry name" value="PAS"/>
    <property type="match status" value="1"/>
</dbReference>
<evidence type="ECO:0000259" key="9">
    <source>
        <dbReference type="PROSITE" id="PS50109"/>
    </source>
</evidence>
<dbReference type="InterPro" id="IPR003594">
    <property type="entry name" value="HATPase_dom"/>
</dbReference>
<evidence type="ECO:0000259" key="11">
    <source>
        <dbReference type="PROSITE" id="PS50113"/>
    </source>
</evidence>
<dbReference type="GO" id="GO:0005524">
    <property type="term" value="F:ATP binding"/>
    <property type="evidence" value="ECO:0007669"/>
    <property type="project" value="UniProtKB-KW"/>
</dbReference>
<dbReference type="CDD" id="cd00082">
    <property type="entry name" value="HisKA"/>
    <property type="match status" value="1"/>
</dbReference>
<evidence type="ECO:0000256" key="3">
    <source>
        <dbReference type="ARBA" id="ARBA00022553"/>
    </source>
</evidence>
<dbReference type="InterPro" id="IPR036097">
    <property type="entry name" value="HisK_dim/P_sf"/>
</dbReference>
<sequence length="498" mass="55089">MTANTHQPPLAELHPVRPVRLGIATVGTGSSLELLAGLFSRTDFRQAFPQVCITALLLDDDTQPPAGLAHIPRYAQLAPLLEAQPLTTVLADMTEDGRHMACLRREAPPRMAVLDACTVTAFFSIITSEQLCRTCHVHLSHARTLFAALIDQIDEDILLLDAEGRITDLNKKVLERRGGAKEDWLGRYCCDLEGQDFCSTCQGACPFEETLRTGAKAEQIHTRVTPEGKVSYHRVYTYPVHDEHGTLTRVIEMRRDITGRTNMERKLHQSEKMAAIGELATYIAHEIRNPLFAIGGFANALLRSPSLDDNAREKARIILEESRRLDTILRSTMNFAKPSDPRRGDVDMNHIVRDTMWLMRLNDEKRSITTGVDLTEPLPLARGDADMTKQCLINLVKNAQEAMPRGGSLTVRTGMKQRGIFIQVEDTGTGIPEEIRENVFSPFFSTKDKGAGLGLAMTKKLIEEMGGAVELQTAEGKGTSVTLFLQPLLTVDDAPAAL</sequence>
<dbReference type="PANTHER" id="PTHR43065">
    <property type="entry name" value="SENSOR HISTIDINE KINASE"/>
    <property type="match status" value="1"/>
</dbReference>
<evidence type="ECO:0000256" key="7">
    <source>
        <dbReference type="ARBA" id="ARBA00022840"/>
    </source>
</evidence>